<comment type="caution">
    <text evidence="2">The sequence shown here is derived from an EMBL/GenBank/DDBJ whole genome shotgun (WGS) entry which is preliminary data.</text>
</comment>
<dbReference type="Proteomes" id="UP000028549">
    <property type="component" value="Unassembled WGS sequence"/>
</dbReference>
<feature type="region of interest" description="Disordered" evidence="1">
    <location>
        <begin position="35"/>
        <end position="58"/>
    </location>
</feature>
<evidence type="ECO:0000256" key="1">
    <source>
        <dbReference type="SAM" id="MobiDB-lite"/>
    </source>
</evidence>
<keyword evidence="3" id="KW-1185">Reference proteome</keyword>
<evidence type="ECO:0000313" key="3">
    <source>
        <dbReference type="Proteomes" id="UP000028549"/>
    </source>
</evidence>
<dbReference type="AlphaFoldDB" id="A0A084H079"/>
<gene>
    <name evidence="2" type="ORF">GS18_0209230</name>
</gene>
<proteinExistence type="predicted"/>
<name>A0A084H079_METID</name>
<reference evidence="2 3" key="1">
    <citation type="journal article" date="2005" name="Int. J. Syst. Evol. Microbiol.">
        <title>Bacillus cibi sp. nov., isolated from jeotgal, a traditional Korean fermented seafood.</title>
        <authorList>
            <person name="Yoon J.H."/>
            <person name="Lee C.H."/>
            <person name="Oh T.K."/>
        </authorList>
    </citation>
    <scope>NUCLEOTIDE SEQUENCE [LARGE SCALE GENOMIC DNA]</scope>
    <source>
        <strain evidence="2 3">DSM 16189</strain>
    </source>
</reference>
<protein>
    <submittedName>
        <fullName evidence="2">Uncharacterized protein</fullName>
    </submittedName>
</protein>
<evidence type="ECO:0000313" key="2">
    <source>
        <dbReference type="EMBL" id="KEZ52991.1"/>
    </source>
</evidence>
<sequence>MESPVQLRQAEKKSPEKSGFDFLGDFVLTEELGDGTGQYRKAEPTVQAWQSDKKSPEKSGFDFFGDFVLTEGLGGAAGQ</sequence>
<accession>A0A084H079</accession>
<dbReference type="EMBL" id="JNVC02000004">
    <property type="protein sequence ID" value="KEZ52991.1"/>
    <property type="molecule type" value="Genomic_DNA"/>
</dbReference>
<dbReference type="OrthoDB" id="2950369at2"/>
<organism evidence="2 3">
    <name type="scientific">Metabacillus indicus</name>
    <name type="common">Bacillus indicus</name>
    <dbReference type="NCBI Taxonomy" id="246786"/>
    <lineage>
        <taxon>Bacteria</taxon>
        <taxon>Bacillati</taxon>
        <taxon>Bacillota</taxon>
        <taxon>Bacilli</taxon>
        <taxon>Bacillales</taxon>
        <taxon>Bacillaceae</taxon>
        <taxon>Metabacillus</taxon>
    </lineage>
</organism>